<evidence type="ECO:0000256" key="1">
    <source>
        <dbReference type="SAM" id="MobiDB-lite"/>
    </source>
</evidence>
<protein>
    <submittedName>
        <fullName evidence="2">Uncharacterized protein</fullName>
    </submittedName>
</protein>
<reference evidence="2" key="1">
    <citation type="submission" date="2023-03" db="EMBL/GenBank/DDBJ databases">
        <title>Massive genome expansion in bonnet fungi (Mycena s.s.) driven by repeated elements and novel gene families across ecological guilds.</title>
        <authorList>
            <consortium name="Lawrence Berkeley National Laboratory"/>
            <person name="Harder C.B."/>
            <person name="Miyauchi S."/>
            <person name="Viragh M."/>
            <person name="Kuo A."/>
            <person name="Thoen E."/>
            <person name="Andreopoulos B."/>
            <person name="Lu D."/>
            <person name="Skrede I."/>
            <person name="Drula E."/>
            <person name="Henrissat B."/>
            <person name="Morin E."/>
            <person name="Kohler A."/>
            <person name="Barry K."/>
            <person name="LaButti K."/>
            <person name="Morin E."/>
            <person name="Salamov A."/>
            <person name="Lipzen A."/>
            <person name="Mereny Z."/>
            <person name="Hegedus B."/>
            <person name="Baldrian P."/>
            <person name="Stursova M."/>
            <person name="Weitz H."/>
            <person name="Taylor A."/>
            <person name="Grigoriev I.V."/>
            <person name="Nagy L.G."/>
            <person name="Martin F."/>
            <person name="Kauserud H."/>
        </authorList>
    </citation>
    <scope>NUCLEOTIDE SEQUENCE</scope>
    <source>
        <strain evidence="2">CBHHK002</strain>
    </source>
</reference>
<evidence type="ECO:0000313" key="2">
    <source>
        <dbReference type="EMBL" id="KAJ7303762.1"/>
    </source>
</evidence>
<gene>
    <name evidence="2" type="ORF">DFH08DRAFT_976792</name>
</gene>
<evidence type="ECO:0000313" key="3">
    <source>
        <dbReference type="Proteomes" id="UP001218218"/>
    </source>
</evidence>
<dbReference type="AlphaFoldDB" id="A0AAD7EA06"/>
<accession>A0AAD7EA06</accession>
<feature type="compositionally biased region" description="Basic residues" evidence="1">
    <location>
        <begin position="268"/>
        <end position="283"/>
    </location>
</feature>
<keyword evidence="3" id="KW-1185">Reference proteome</keyword>
<dbReference type="Proteomes" id="UP001218218">
    <property type="component" value="Unassembled WGS sequence"/>
</dbReference>
<name>A0AAD7EA06_9AGAR</name>
<organism evidence="2 3">
    <name type="scientific">Mycena albidolilacea</name>
    <dbReference type="NCBI Taxonomy" id="1033008"/>
    <lineage>
        <taxon>Eukaryota</taxon>
        <taxon>Fungi</taxon>
        <taxon>Dikarya</taxon>
        <taxon>Basidiomycota</taxon>
        <taxon>Agaricomycotina</taxon>
        <taxon>Agaricomycetes</taxon>
        <taxon>Agaricomycetidae</taxon>
        <taxon>Agaricales</taxon>
        <taxon>Marasmiineae</taxon>
        <taxon>Mycenaceae</taxon>
        <taxon>Mycena</taxon>
    </lineage>
</organism>
<comment type="caution">
    <text evidence="2">The sequence shown here is derived from an EMBL/GenBank/DDBJ whole genome shotgun (WGS) entry which is preliminary data.</text>
</comment>
<proteinExistence type="predicted"/>
<feature type="compositionally biased region" description="Basic residues" evidence="1">
    <location>
        <begin position="343"/>
        <end position="356"/>
    </location>
</feature>
<feature type="region of interest" description="Disordered" evidence="1">
    <location>
        <begin position="262"/>
        <end position="295"/>
    </location>
</feature>
<sequence>MQGLYDETAQVFAVQSLSSIHRLASVCTDVRSRNPIARCRDEAQWPYRSRLPARTISPLPPPMMPWPPCLVYCPIRVILPDPLLRLPTRILTGDETFPRCGSCSLALKGTSTASTTPRARAQPRAPYPSIFHRLKARFPPRTSAARTVASPTVPLPYAPATPSIALGSTQTHRFGYRSRAFYPEPAPCTSQLDAHQQHRTLPTHIPARLTIDGATLSRPSRPPPRDLSAVPPMHAAAASIIVCSRRDGWGARAMGNAPPIALAAPPRRWGRHHKDRRTRKCVRRGTTPAPPRNDMYVVANTGVANGSHAARTRAGAIRAKANDERRGHFHGRPTHGSTTTSRSRMRMSRPPLRRAHNSLPHPAPWSASTSAR</sequence>
<feature type="region of interest" description="Disordered" evidence="1">
    <location>
        <begin position="321"/>
        <end position="372"/>
    </location>
</feature>
<dbReference type="EMBL" id="JARIHO010000102">
    <property type="protein sequence ID" value="KAJ7303762.1"/>
    <property type="molecule type" value="Genomic_DNA"/>
</dbReference>